<name>I1QP64_ORYGL</name>
<dbReference type="EnsemblPlants" id="ORGLA09G0084300.1">
    <property type="protein sequence ID" value="ORGLA09G0084300.1"/>
    <property type="gene ID" value="ORGLA09G0084300"/>
</dbReference>
<reference evidence="2" key="1">
    <citation type="submission" date="2015-06" db="UniProtKB">
        <authorList>
            <consortium name="EnsemblPlants"/>
        </authorList>
    </citation>
    <scope>IDENTIFICATION</scope>
</reference>
<keyword evidence="3" id="KW-1185">Reference proteome</keyword>
<proteinExistence type="predicted"/>
<reference evidence="2 3" key="2">
    <citation type="submission" date="2018-04" db="EMBL/GenBank/DDBJ databases">
        <title>OglaRS2 (Oryza glaberrima Reference Sequence Version 2).</title>
        <authorList>
            <person name="Zhang J."/>
            <person name="Kudrna D."/>
            <person name="Lee S."/>
            <person name="Talag J."/>
            <person name="Rajasekar S."/>
            <person name="Wing R.A."/>
        </authorList>
    </citation>
    <scope>NUCLEOTIDE SEQUENCE [LARGE SCALE GENOMIC DNA]</scope>
    <source>
        <strain evidence="2 3">cv. IRGC 96717</strain>
    </source>
</reference>
<organism evidence="2 3">
    <name type="scientific">Oryza glaberrima</name>
    <name type="common">African rice</name>
    <dbReference type="NCBI Taxonomy" id="4538"/>
    <lineage>
        <taxon>Eukaryota</taxon>
        <taxon>Viridiplantae</taxon>
        <taxon>Streptophyta</taxon>
        <taxon>Embryophyta</taxon>
        <taxon>Tracheophyta</taxon>
        <taxon>Spermatophyta</taxon>
        <taxon>Magnoliopsida</taxon>
        <taxon>Liliopsida</taxon>
        <taxon>Poales</taxon>
        <taxon>Poaceae</taxon>
        <taxon>BOP clade</taxon>
        <taxon>Oryzoideae</taxon>
        <taxon>Oryzeae</taxon>
        <taxon>Oryzinae</taxon>
        <taxon>Oryza</taxon>
    </lineage>
</organism>
<accession>I1QP64</accession>
<evidence type="ECO:0000256" key="1">
    <source>
        <dbReference type="SAM" id="MobiDB-lite"/>
    </source>
</evidence>
<sequence>TPRRRRTRAAPHPAACRPCSCSPTGVREEKRRERKRGGEGWGKKRLTHGAHVGPMLSQLSHQTKPELKLLWICTGFIS</sequence>
<dbReference type="Proteomes" id="UP000007306">
    <property type="component" value="Chromosome 9"/>
</dbReference>
<dbReference type="HOGENOM" id="CLU_2629170_0_0_1"/>
<feature type="region of interest" description="Disordered" evidence="1">
    <location>
        <begin position="1"/>
        <end position="49"/>
    </location>
</feature>
<protein>
    <submittedName>
        <fullName evidence="2">Uncharacterized protein</fullName>
    </submittedName>
</protein>
<evidence type="ECO:0000313" key="3">
    <source>
        <dbReference type="Proteomes" id="UP000007306"/>
    </source>
</evidence>
<feature type="compositionally biased region" description="Low complexity" evidence="1">
    <location>
        <begin position="10"/>
        <end position="24"/>
    </location>
</feature>
<feature type="compositionally biased region" description="Basic and acidic residues" evidence="1">
    <location>
        <begin position="26"/>
        <end position="42"/>
    </location>
</feature>
<dbReference type="AlphaFoldDB" id="I1QP64"/>
<dbReference type="Gramene" id="ORGLA09G0084300.1">
    <property type="protein sequence ID" value="ORGLA09G0084300.1"/>
    <property type="gene ID" value="ORGLA09G0084300"/>
</dbReference>
<evidence type="ECO:0000313" key="2">
    <source>
        <dbReference type="EnsemblPlants" id="ORGLA09G0084300.1"/>
    </source>
</evidence>